<accession>A0A7W5Z2B0</accession>
<organism evidence="2 3">
    <name type="scientific">Pseudochelatococcus contaminans</name>
    <dbReference type="NCBI Taxonomy" id="1538103"/>
    <lineage>
        <taxon>Bacteria</taxon>
        <taxon>Pseudomonadati</taxon>
        <taxon>Pseudomonadota</taxon>
        <taxon>Alphaproteobacteria</taxon>
        <taxon>Hyphomicrobiales</taxon>
        <taxon>Chelatococcaceae</taxon>
        <taxon>Pseudochelatococcus</taxon>
    </lineage>
</organism>
<dbReference type="RefSeq" id="WP_183750823.1">
    <property type="nucleotide sequence ID" value="NZ_JACICC010000002.1"/>
</dbReference>
<proteinExistence type="predicted"/>
<dbReference type="AlphaFoldDB" id="A0A7W5Z2B0"/>
<dbReference type="EMBL" id="JACICC010000002">
    <property type="protein sequence ID" value="MBB3808781.1"/>
    <property type="molecule type" value="Genomic_DNA"/>
</dbReference>
<protein>
    <submittedName>
        <fullName evidence="2">Uncharacterized protein</fullName>
    </submittedName>
</protein>
<evidence type="ECO:0000313" key="3">
    <source>
        <dbReference type="Proteomes" id="UP000537592"/>
    </source>
</evidence>
<reference evidence="2 3" key="1">
    <citation type="submission" date="2020-08" db="EMBL/GenBank/DDBJ databases">
        <title>Genomic Encyclopedia of Type Strains, Phase IV (KMG-IV): sequencing the most valuable type-strain genomes for metagenomic binning, comparative biology and taxonomic classification.</title>
        <authorList>
            <person name="Goeker M."/>
        </authorList>
    </citation>
    <scope>NUCLEOTIDE SEQUENCE [LARGE SCALE GENOMIC DNA]</scope>
    <source>
        <strain evidence="2 3">DSM 28760</strain>
    </source>
</reference>
<gene>
    <name evidence="2" type="ORF">FHS81_000851</name>
</gene>
<evidence type="ECO:0000256" key="1">
    <source>
        <dbReference type="SAM" id="MobiDB-lite"/>
    </source>
</evidence>
<dbReference type="Proteomes" id="UP000537592">
    <property type="component" value="Unassembled WGS sequence"/>
</dbReference>
<sequence length="136" mass="15514">MPTAFLDNIDPVDRASSWSHELVMRESRGPGDYQNAMKRVGRKTGVGYSLLWSLRYRPPKDLPTSAFLRLWRAWETVRENQMRALEHDFARTRAEAGDEHDSIVATSHVLDSYRGQNETPLASTDHRQMAVTGGEQ</sequence>
<comment type="caution">
    <text evidence="2">The sequence shown here is derived from an EMBL/GenBank/DDBJ whole genome shotgun (WGS) entry which is preliminary data.</text>
</comment>
<feature type="region of interest" description="Disordered" evidence="1">
    <location>
        <begin position="116"/>
        <end position="136"/>
    </location>
</feature>
<name>A0A7W5Z2B0_9HYPH</name>
<keyword evidence="3" id="KW-1185">Reference proteome</keyword>
<evidence type="ECO:0000313" key="2">
    <source>
        <dbReference type="EMBL" id="MBB3808781.1"/>
    </source>
</evidence>